<dbReference type="NCBIfam" id="TIGR01460">
    <property type="entry name" value="HAD-SF-IIA"/>
    <property type="match status" value="1"/>
</dbReference>
<evidence type="ECO:0000313" key="4">
    <source>
        <dbReference type="EMBL" id="PJK17240.1"/>
    </source>
</evidence>
<evidence type="ECO:0000256" key="3">
    <source>
        <dbReference type="PIRSR" id="PIRSR000915-3"/>
    </source>
</evidence>
<dbReference type="PIRSF" id="PIRSF000915">
    <property type="entry name" value="PGP-type_phosphatase"/>
    <property type="match status" value="1"/>
</dbReference>
<dbReference type="Proteomes" id="UP000228680">
    <property type="component" value="Unassembled WGS sequence"/>
</dbReference>
<keyword evidence="5" id="KW-1185">Reference proteome</keyword>
<dbReference type="RefSeq" id="WP_100353774.1">
    <property type="nucleotide sequence ID" value="NZ_PCGR01000002.1"/>
</dbReference>
<feature type="binding site" evidence="3">
    <location>
        <position position="206"/>
    </location>
    <ligand>
        <name>Mg(2+)</name>
        <dbReference type="ChEBI" id="CHEBI:18420"/>
    </ligand>
</feature>
<dbReference type="SUPFAM" id="SSF56784">
    <property type="entry name" value="HAD-like"/>
    <property type="match status" value="1"/>
</dbReference>
<dbReference type="InterPro" id="IPR006357">
    <property type="entry name" value="HAD-SF_hydro_IIA"/>
</dbReference>
<dbReference type="GO" id="GO:0005737">
    <property type="term" value="C:cytoplasm"/>
    <property type="evidence" value="ECO:0007669"/>
    <property type="project" value="TreeGrafter"/>
</dbReference>
<proteinExistence type="predicted"/>
<dbReference type="GO" id="GO:0016791">
    <property type="term" value="F:phosphatase activity"/>
    <property type="evidence" value="ECO:0007669"/>
    <property type="project" value="TreeGrafter"/>
</dbReference>
<protein>
    <submittedName>
        <fullName evidence="4">TIGR01457 family HAD-type hydrolase</fullName>
    </submittedName>
</protein>
<sequence length="254" mass="27576">MFSYKTVCFDLDGTVYKGVEPIPEAVAFIKYLKSQGIEPFYITNNASMTRTQLKEKLAAFGVVTTESHIYTSGMAAAHFVKRDYPDATVYVIGTQALRDELSSVGLTLVDEGADAVVMGIDKDINYTKLAQACLEVRAGATLIATNPDHAFPSHQGFLPGNGAFVRLVEYSTETPAIFCGKPSPIMLELIQQQTGCTKEEMVLIGDNMKTDLQAGVDFGIATIHVNSGVDRPETIRASGMNITRFVETAADLMQ</sequence>
<dbReference type="Pfam" id="PF13242">
    <property type="entry name" value="Hydrolase_like"/>
    <property type="match status" value="1"/>
</dbReference>
<feature type="active site" description="Proton donor" evidence="1">
    <location>
        <position position="12"/>
    </location>
</feature>
<name>A0A2M9F1A7_9BACL</name>
<accession>A0A2M9F1A7</accession>
<comment type="cofactor">
    <cofactor evidence="3">
        <name>Mg(2+)</name>
        <dbReference type="ChEBI" id="CHEBI:18420"/>
    </cofactor>
    <text evidence="3">Divalent metal ions. Mg(2+) is the most effective.</text>
</comment>
<dbReference type="InterPro" id="IPR023214">
    <property type="entry name" value="HAD_sf"/>
</dbReference>
<keyword evidence="3" id="KW-0460">Magnesium</keyword>
<keyword evidence="4" id="KW-0378">Hydrolase</keyword>
<dbReference type="EMBL" id="PCGR01000002">
    <property type="protein sequence ID" value="PJK17240.1"/>
    <property type="molecule type" value="Genomic_DNA"/>
</dbReference>
<organism evidence="4 5">
    <name type="scientific">Chryseomicrobium excrementi</name>
    <dbReference type="NCBI Taxonomy" id="2041346"/>
    <lineage>
        <taxon>Bacteria</taxon>
        <taxon>Bacillati</taxon>
        <taxon>Bacillota</taxon>
        <taxon>Bacilli</taxon>
        <taxon>Bacillales</taxon>
        <taxon>Caryophanaceae</taxon>
        <taxon>Chryseomicrobium</taxon>
    </lineage>
</organism>
<dbReference type="PANTHER" id="PTHR19288:SF46">
    <property type="entry name" value="HALOACID DEHALOGENASE-LIKE HYDROLASE DOMAIN-CONTAINING PROTEIN 2"/>
    <property type="match status" value="1"/>
</dbReference>
<comment type="caution">
    <text evidence="4">The sequence shown here is derived from an EMBL/GenBank/DDBJ whole genome shotgun (WGS) entry which is preliminary data.</text>
</comment>
<keyword evidence="3" id="KW-0479">Metal-binding</keyword>
<evidence type="ECO:0000313" key="5">
    <source>
        <dbReference type="Proteomes" id="UP000228680"/>
    </source>
</evidence>
<feature type="active site" description="Nucleophile" evidence="1">
    <location>
        <position position="10"/>
    </location>
</feature>
<gene>
    <name evidence="4" type="ORF">CQS04_08850</name>
</gene>
<evidence type="ECO:0000256" key="2">
    <source>
        <dbReference type="PIRSR" id="PIRSR000915-2"/>
    </source>
</evidence>
<reference evidence="4 5" key="1">
    <citation type="submission" date="2017-10" db="EMBL/GenBank/DDBJ databases">
        <title>Draft genome of Chryseomicrobium casticus sp. nov.</title>
        <authorList>
            <person name="Chakraborty R."/>
            <person name="Saha T."/>
        </authorList>
    </citation>
    <scope>NUCLEOTIDE SEQUENCE [LARGE SCALE GENOMIC DNA]</scope>
    <source>
        <strain evidence="4 5">ET03</strain>
    </source>
</reference>
<dbReference type="InterPro" id="IPR036412">
    <property type="entry name" value="HAD-like_sf"/>
</dbReference>
<dbReference type="OrthoDB" id="9810449at2"/>
<dbReference type="Pfam" id="PF13344">
    <property type="entry name" value="Hydrolase_6"/>
    <property type="match status" value="1"/>
</dbReference>
<dbReference type="AlphaFoldDB" id="A0A2M9F1A7"/>
<feature type="binding site" evidence="3">
    <location>
        <position position="12"/>
    </location>
    <ligand>
        <name>Mg(2+)</name>
        <dbReference type="ChEBI" id="CHEBI:18420"/>
    </ligand>
</feature>
<feature type="binding site" evidence="3">
    <location>
        <position position="10"/>
    </location>
    <ligand>
        <name>Mg(2+)</name>
        <dbReference type="ChEBI" id="CHEBI:18420"/>
    </ligand>
</feature>
<dbReference type="GO" id="GO:0046872">
    <property type="term" value="F:metal ion binding"/>
    <property type="evidence" value="ECO:0007669"/>
    <property type="project" value="UniProtKB-KW"/>
</dbReference>
<dbReference type="Gene3D" id="3.40.50.1000">
    <property type="entry name" value="HAD superfamily/HAD-like"/>
    <property type="match status" value="2"/>
</dbReference>
<feature type="binding site" evidence="2">
    <location>
        <position position="181"/>
    </location>
    <ligand>
        <name>substrate</name>
    </ligand>
</feature>
<evidence type="ECO:0000256" key="1">
    <source>
        <dbReference type="PIRSR" id="PIRSR000915-1"/>
    </source>
</evidence>
<dbReference type="PANTHER" id="PTHR19288">
    <property type="entry name" value="4-NITROPHENYLPHOSPHATASE-RELATED"/>
    <property type="match status" value="1"/>
</dbReference>